<gene>
    <name evidence="2" type="ORF">EGH21_21325</name>
</gene>
<dbReference type="EMBL" id="RKLR01000016">
    <property type="protein sequence ID" value="MBX0325569.1"/>
    <property type="molecule type" value="Genomic_DNA"/>
</dbReference>
<name>A0AAW4PY40_9EURY</name>
<sequence length="242" mass="26377">MAKFENEDGELVFEKTDTEMSPSDNFSFSNISYKEDDPEEIMSLEWDSFPYTVTEVVIKTGDGCFDSESDAVSIDSEEPGSGSIDVSEIGKKALSNIHFCAPAFFQLDAANTESPYEIGNPTRTYEGIAGGGEYGCVGYRLTAGGRINEDFSSYSTIEPNDDCTEAELTLVPKRVPPEADGNVSVISADAPAFLPKSGNSDYREAIIDEQVIFDEDARKYTESDVGTEFTHTVSIPQPQPDS</sequence>
<dbReference type="RefSeq" id="WP_220620435.1">
    <property type="nucleotide sequence ID" value="NZ_RKLR01000016.1"/>
</dbReference>
<organism evidence="2 3">
    <name type="scientific">Haloarcula rubra</name>
    <dbReference type="NCBI Taxonomy" id="2487747"/>
    <lineage>
        <taxon>Archaea</taxon>
        <taxon>Methanobacteriati</taxon>
        <taxon>Methanobacteriota</taxon>
        <taxon>Stenosarchaea group</taxon>
        <taxon>Halobacteria</taxon>
        <taxon>Halobacteriales</taxon>
        <taxon>Haloarculaceae</taxon>
        <taxon>Haloarcula</taxon>
    </lineage>
</organism>
<comment type="caution">
    <text evidence="2">The sequence shown here is derived from an EMBL/GenBank/DDBJ whole genome shotgun (WGS) entry which is preliminary data.</text>
</comment>
<evidence type="ECO:0000313" key="2">
    <source>
        <dbReference type="EMBL" id="MBX0325569.1"/>
    </source>
</evidence>
<feature type="region of interest" description="Disordered" evidence="1">
    <location>
        <begin position="223"/>
        <end position="242"/>
    </location>
</feature>
<feature type="compositionally biased region" description="Polar residues" evidence="1">
    <location>
        <begin position="19"/>
        <end position="31"/>
    </location>
</feature>
<dbReference type="Proteomes" id="UP001430377">
    <property type="component" value="Unassembled WGS sequence"/>
</dbReference>
<dbReference type="AlphaFoldDB" id="A0AAW4PY40"/>
<keyword evidence="3" id="KW-1185">Reference proteome</keyword>
<evidence type="ECO:0000256" key="1">
    <source>
        <dbReference type="SAM" id="MobiDB-lite"/>
    </source>
</evidence>
<reference evidence="2 3" key="1">
    <citation type="submission" date="2021-06" db="EMBL/GenBank/DDBJ databases">
        <title>Halomicroarcula sp. a new haloarchaeum isolated from saline soil.</title>
        <authorList>
            <person name="Duran-Viseras A."/>
            <person name="Sanchez-Porro C."/>
            <person name="Ventosa A."/>
        </authorList>
    </citation>
    <scope>NUCLEOTIDE SEQUENCE [LARGE SCALE GENOMIC DNA]</scope>
    <source>
        <strain evidence="2 3">F13</strain>
    </source>
</reference>
<feature type="compositionally biased region" description="Basic and acidic residues" evidence="1">
    <location>
        <begin position="1"/>
        <end position="18"/>
    </location>
</feature>
<evidence type="ECO:0000313" key="3">
    <source>
        <dbReference type="Proteomes" id="UP001430377"/>
    </source>
</evidence>
<feature type="region of interest" description="Disordered" evidence="1">
    <location>
        <begin position="1"/>
        <end position="31"/>
    </location>
</feature>
<accession>A0AAW4PY40</accession>
<protein>
    <submittedName>
        <fullName evidence="2">Uncharacterized protein</fullName>
    </submittedName>
</protein>
<proteinExistence type="predicted"/>